<dbReference type="Proteomes" id="UP000316394">
    <property type="component" value="Plasmid unnamed"/>
</dbReference>
<protein>
    <submittedName>
        <fullName evidence="1">Uncharacterized protein</fullName>
    </submittedName>
</protein>
<keyword evidence="1" id="KW-0614">Plasmid</keyword>
<reference evidence="1 2" key="1">
    <citation type="submission" date="2019-07" db="EMBL/GenBank/DDBJ databases">
        <title>Gastrointestinal microbiota of Peromyscus leucopus, the white-footed mouse.</title>
        <authorList>
            <person name="Milovic A."/>
            <person name="Bassam K."/>
            <person name="Barbour A.G."/>
        </authorList>
    </citation>
    <scope>NUCLEOTIDE SEQUENCE [LARGE SCALE GENOMIC DNA]</scope>
    <source>
        <strain evidence="1 2">LL7</strain>
        <plasmid evidence="1 2">unnamed</plasmid>
    </source>
</reference>
<name>A0A517D8L9_LIMRT</name>
<gene>
    <name evidence="1" type="ORF">FOD75_11470</name>
</gene>
<dbReference type="EMBL" id="CP041677">
    <property type="protein sequence ID" value="QDR73702.1"/>
    <property type="molecule type" value="Genomic_DNA"/>
</dbReference>
<evidence type="ECO:0000313" key="2">
    <source>
        <dbReference type="Proteomes" id="UP000316394"/>
    </source>
</evidence>
<evidence type="ECO:0000313" key="1">
    <source>
        <dbReference type="EMBL" id="QDR73702.1"/>
    </source>
</evidence>
<organism evidence="1 2">
    <name type="scientific">Limosilactobacillus reuteri</name>
    <name type="common">Lactobacillus reuteri</name>
    <dbReference type="NCBI Taxonomy" id="1598"/>
    <lineage>
        <taxon>Bacteria</taxon>
        <taxon>Bacillati</taxon>
        <taxon>Bacillota</taxon>
        <taxon>Bacilli</taxon>
        <taxon>Lactobacillales</taxon>
        <taxon>Lactobacillaceae</taxon>
        <taxon>Limosilactobacillus</taxon>
    </lineage>
</organism>
<dbReference type="RefSeq" id="WP_144228052.1">
    <property type="nucleotide sequence ID" value="NZ_CP041677.1"/>
</dbReference>
<accession>A0A517D8L9</accession>
<dbReference type="AlphaFoldDB" id="A0A517D8L9"/>
<geneLocation type="plasmid" evidence="1 2">
    <name>unnamed</name>
</geneLocation>
<proteinExistence type="predicted"/>
<sequence>MIKDYFAATYDDDDYRLYMSEIVKSRFKKAWQNASDDPEIAARYAQDGINLVKLFDFHHALIDTLTDEELHDVDYYACNFVARIEGQTGDDLVSLWERGWHDEAISYYKNPYKFDRSKYFAN</sequence>